<feature type="compositionally biased region" description="Low complexity" evidence="1">
    <location>
        <begin position="48"/>
        <end position="60"/>
    </location>
</feature>
<dbReference type="EMBL" id="RWJN01000098">
    <property type="protein sequence ID" value="TCD67434.1"/>
    <property type="molecule type" value="Genomic_DNA"/>
</dbReference>
<gene>
    <name evidence="4" type="ORF">EIP91_012406</name>
</gene>
<keyword evidence="2" id="KW-0812">Transmembrane</keyword>
<dbReference type="PANTHER" id="PTHR39460:SF1">
    <property type="entry name" value="C6 TRANSCRIPTION FACTOR"/>
    <property type="match status" value="1"/>
</dbReference>
<keyword evidence="2" id="KW-1133">Transmembrane helix</keyword>
<name>A0A4R0RWY9_9APHY</name>
<feature type="transmembrane region" description="Helical" evidence="2">
    <location>
        <begin position="89"/>
        <end position="108"/>
    </location>
</feature>
<reference evidence="4 5" key="1">
    <citation type="submission" date="2018-11" db="EMBL/GenBank/DDBJ databases">
        <title>Genome assembly of Steccherinum ochraceum LE-BIN_3174, the white-rot fungus of the Steccherinaceae family (The Residual Polyporoid clade, Polyporales, Basidiomycota).</title>
        <authorList>
            <person name="Fedorova T.V."/>
            <person name="Glazunova O.A."/>
            <person name="Landesman E.O."/>
            <person name="Moiseenko K.V."/>
            <person name="Psurtseva N.V."/>
            <person name="Savinova O.S."/>
            <person name="Shakhova N.V."/>
            <person name="Tyazhelova T.V."/>
            <person name="Vasina D.V."/>
        </authorList>
    </citation>
    <scope>NUCLEOTIDE SEQUENCE [LARGE SCALE GENOMIC DNA]</scope>
    <source>
        <strain evidence="4 5">LE-BIN_3174</strain>
    </source>
</reference>
<feature type="region of interest" description="Disordered" evidence="1">
    <location>
        <begin position="1"/>
        <end position="77"/>
    </location>
</feature>
<dbReference type="Pfam" id="PF24855">
    <property type="entry name" value="DUF7729"/>
    <property type="match status" value="1"/>
</dbReference>
<comment type="caution">
    <text evidence="4">The sequence shown here is derived from an EMBL/GenBank/DDBJ whole genome shotgun (WGS) entry which is preliminary data.</text>
</comment>
<feature type="domain" description="DUF7729" evidence="3">
    <location>
        <begin position="188"/>
        <end position="391"/>
    </location>
</feature>
<organism evidence="4 5">
    <name type="scientific">Steccherinum ochraceum</name>
    <dbReference type="NCBI Taxonomy" id="92696"/>
    <lineage>
        <taxon>Eukaryota</taxon>
        <taxon>Fungi</taxon>
        <taxon>Dikarya</taxon>
        <taxon>Basidiomycota</taxon>
        <taxon>Agaricomycotina</taxon>
        <taxon>Agaricomycetes</taxon>
        <taxon>Polyporales</taxon>
        <taxon>Steccherinaceae</taxon>
        <taxon>Steccherinum</taxon>
    </lineage>
</organism>
<keyword evidence="5" id="KW-1185">Reference proteome</keyword>
<evidence type="ECO:0000313" key="4">
    <source>
        <dbReference type="EMBL" id="TCD67434.1"/>
    </source>
</evidence>
<keyword evidence="2" id="KW-0472">Membrane</keyword>
<feature type="region of interest" description="Disordered" evidence="1">
    <location>
        <begin position="134"/>
        <end position="193"/>
    </location>
</feature>
<feature type="compositionally biased region" description="Pro residues" evidence="1">
    <location>
        <begin position="181"/>
        <end position="191"/>
    </location>
</feature>
<dbReference type="Proteomes" id="UP000292702">
    <property type="component" value="Unassembled WGS sequence"/>
</dbReference>
<dbReference type="OrthoDB" id="2564812at2759"/>
<dbReference type="PANTHER" id="PTHR39460">
    <property type="entry name" value="EXPRESSED PROTEIN"/>
    <property type="match status" value="1"/>
</dbReference>
<evidence type="ECO:0000256" key="2">
    <source>
        <dbReference type="SAM" id="Phobius"/>
    </source>
</evidence>
<proteinExistence type="predicted"/>
<dbReference type="AlphaFoldDB" id="A0A4R0RWY9"/>
<evidence type="ECO:0000259" key="3">
    <source>
        <dbReference type="Pfam" id="PF24855"/>
    </source>
</evidence>
<feature type="compositionally biased region" description="Polar residues" evidence="1">
    <location>
        <begin position="144"/>
        <end position="175"/>
    </location>
</feature>
<evidence type="ECO:0000313" key="5">
    <source>
        <dbReference type="Proteomes" id="UP000292702"/>
    </source>
</evidence>
<protein>
    <recommendedName>
        <fullName evidence="3">DUF7729 domain-containing protein</fullName>
    </recommendedName>
</protein>
<dbReference type="InterPro" id="IPR056146">
    <property type="entry name" value="DUF7729"/>
</dbReference>
<evidence type="ECO:0000256" key="1">
    <source>
        <dbReference type="SAM" id="MobiDB-lite"/>
    </source>
</evidence>
<accession>A0A4R0RWY9</accession>
<sequence>MFTPPPSPDPVRTAPRRPSPPLSDHSARFLFPDASPSSSRSPSPPTHFTPSPCSSSLTLAPPFPTPPSSNPAATPQIDVKRRIGRRTTWTIVVVPLVLLIITFSTRYLSHPVAFDVLLPEREHDHNWSSVANWHRHKRHPEPDSPQSSGAISFPTPTSSGAAAQSSQPLPTTQAIPTVPASAPPLPTPFPQPLDTSLSQNFSTQLCKNFFLNMTQTEPFRECRPFSLLQRSSSQFLQQAQTNLSALNDIVWGTCNTDASKDTCVANIAWFRDALTTQCTEELSANNAMVVSTLQGLQAYSLMRDTACIVDPSTNAYCYIEAVHNTNPSDLYFYQLPLGIDLPPSTTPSCSACTKSVMQTYAQAGNLSALQETYNNAVNIADKQCGEGYVQQANIVGNSAAVPGVGLDVWSWAVVAVSVIGFAGGLW</sequence>